<name>A0A523BBC6_9CREN</name>
<evidence type="ECO:0000313" key="5">
    <source>
        <dbReference type="Proteomes" id="UP000317265"/>
    </source>
</evidence>
<reference evidence="3 5" key="1">
    <citation type="journal article" date="2019" name="Nat. Microbiol.">
        <title>Expanding anaerobic alkane metabolism in the domain of Archaea.</title>
        <authorList>
            <person name="Wang Y."/>
            <person name="Wegener G."/>
            <person name="Hou J."/>
            <person name="Wang F."/>
            <person name="Xiao X."/>
        </authorList>
    </citation>
    <scope>NUCLEOTIDE SEQUENCE [LARGE SCALE GENOMIC DNA]</scope>
    <source>
        <strain evidence="3">WYZ-LMO11</strain>
    </source>
</reference>
<accession>A0A523BBC6</accession>
<dbReference type="PANTHER" id="PTHR40733">
    <property type="entry name" value="ZINC-RIBBON RNA-BINDING PROTEIN INVOLVED IN TRANSLATION-RELATED"/>
    <property type="match status" value="1"/>
</dbReference>
<dbReference type="NCBIfam" id="NF011481">
    <property type="entry name" value="PRK14890.1"/>
    <property type="match status" value="1"/>
</dbReference>
<proteinExistence type="predicted"/>
<protein>
    <submittedName>
        <fullName evidence="2">DUF1610 domain-containing protein</fullName>
    </submittedName>
    <submittedName>
        <fullName evidence="3">RNA-binding protein</fullName>
    </submittedName>
</protein>
<dbReference type="InterPro" id="IPR044720">
    <property type="entry name" value="HVO_2753-like"/>
</dbReference>
<dbReference type="Pfam" id="PF07754">
    <property type="entry name" value="HVO_2753_ZBP"/>
    <property type="match status" value="1"/>
</dbReference>
<evidence type="ECO:0000313" key="4">
    <source>
        <dbReference type="Proteomes" id="UP000316080"/>
    </source>
</evidence>
<dbReference type="Proteomes" id="UP000316080">
    <property type="component" value="Unassembled WGS sequence"/>
</dbReference>
<feature type="domain" description="Small zinc finger protein HVO-2753-like zinc-binding pocket" evidence="1">
    <location>
        <begin position="9"/>
        <end position="54"/>
    </location>
</feature>
<evidence type="ECO:0000313" key="3">
    <source>
        <dbReference type="EMBL" id="TDA38162.1"/>
    </source>
</evidence>
<dbReference type="PANTHER" id="PTHR40733:SF1">
    <property type="entry name" value="SMALL ZINC FINGER PROTEIN HVO-2753-LIKE ZINC-BINDING POCKET DOMAIN-CONTAINING PROTEIN"/>
    <property type="match status" value="1"/>
</dbReference>
<gene>
    <name evidence="3" type="ORF">DSO09_05105</name>
    <name evidence="2" type="ORF">EF809_04555</name>
</gene>
<comment type="caution">
    <text evidence="3">The sequence shown here is derived from an EMBL/GenBank/DDBJ whole genome shotgun (WGS) entry which is preliminary data.</text>
</comment>
<organism evidence="3 5">
    <name type="scientific">Thermoproteota archaeon</name>
    <dbReference type="NCBI Taxonomy" id="2056631"/>
    <lineage>
        <taxon>Archaea</taxon>
        <taxon>Thermoproteota</taxon>
    </lineage>
</organism>
<dbReference type="AlphaFoldDB" id="A0A523BBC6"/>
<dbReference type="EMBL" id="QNVI01000058">
    <property type="protein sequence ID" value="TDA38162.1"/>
    <property type="molecule type" value="Genomic_DNA"/>
</dbReference>
<sequence length="58" mass="6618">MSELELPLCISCRSPITPKEKGVEMFCPNCGETKFWRCNKCRELVNNYKCVKCGFVGP</sequence>
<dbReference type="InterPro" id="IPR011668">
    <property type="entry name" value="HVO_2753-like_ZBP"/>
</dbReference>
<evidence type="ECO:0000313" key="2">
    <source>
        <dbReference type="EMBL" id="RZN55817.1"/>
    </source>
</evidence>
<reference evidence="2 4" key="2">
    <citation type="journal article" date="2019" name="Nat. Microbiol.">
        <title>Wide diversity of methane and short-chain alkane metabolisms in uncultured archaea.</title>
        <authorList>
            <person name="Borrel G."/>
            <person name="Adam P.S."/>
            <person name="McKay L.J."/>
            <person name="Chen L.X."/>
            <person name="Sierra-Garcia I.N."/>
            <person name="Sieber C.M."/>
            <person name="Letourneur Q."/>
            <person name="Ghozlane A."/>
            <person name="Andersen G.L."/>
            <person name="Li W.J."/>
            <person name="Hallam S.J."/>
            <person name="Muyzer G."/>
            <person name="de Oliveira V.M."/>
            <person name="Inskeep W.P."/>
            <person name="Banfield J.F."/>
            <person name="Gribaldo S."/>
        </authorList>
    </citation>
    <scope>NUCLEOTIDE SEQUENCE [LARGE SCALE GENOMIC DNA]</scope>
    <source>
        <strain evidence="2">Verst-YHS</strain>
    </source>
</reference>
<dbReference type="EMBL" id="RXIH01000035">
    <property type="protein sequence ID" value="RZN55817.1"/>
    <property type="molecule type" value="Genomic_DNA"/>
</dbReference>
<evidence type="ECO:0000259" key="1">
    <source>
        <dbReference type="Pfam" id="PF07754"/>
    </source>
</evidence>
<dbReference type="Proteomes" id="UP000317265">
    <property type="component" value="Unassembled WGS sequence"/>
</dbReference>